<dbReference type="EMBL" id="JAJHJB010000020">
    <property type="protein sequence ID" value="MCC5466602.1"/>
    <property type="molecule type" value="Genomic_DNA"/>
</dbReference>
<evidence type="ECO:0000256" key="1">
    <source>
        <dbReference type="ARBA" id="ARBA00000085"/>
    </source>
</evidence>
<sequence length="617" mass="69963">MRMMRNFFPKTLRYQMLLLILMIVSVPILLIGYTVKIQAEKALLQEKQIKLFGIARLLDHHLGNGFDTILSERHMLDEKRFDKIKALNERLASYTDIVAAVNVGVGVGYYSKELDAIITYGPSDTYANKVGISIEKLHPGRKVMETGQSMVQFGKLVRGNIMNVMLPIERNGQIVGYIWANELTDDVQAQLKVMDKNIVWSVLIGILVGMMLTVGLTNRFVKDVEEIKRGLQRLRFNLKKPIVSMEGEIGEIVDEINHMAQSLIDARSLNENIMYSIADGVVTVDTEGMITTMNQAAQQITGFTLEEVIGRRYKEIFRENDQFHSLLLDTLVSGTNHIGIEINYPVKEKYIYISISTSILIDSHNKTIGAVVVFKDLTQQHSLQEQVYRAERLAALGELMASIAHEIRNPLTAIKGFVQYLQNVDSDEERQEYMPIIIKEVDRVNRVIEQLLYFARPYKTHYMWVNINELIESTLVLVQNKTTRHKVEFRLFLADSLPQVEADAEQIRQVLLNLLINAMQAITDKGSVIIDTWQPDPSFVCVRITDTGNGIAEENRKKIFDPFFTTKSAGTGLGLAVVQRIISAHYGQVEIESQVNEWTAVTLKLPVVHQGGKHDES</sequence>
<keyword evidence="9" id="KW-1133">Transmembrane helix</keyword>
<keyword evidence="9" id="KW-0472">Membrane</keyword>
<dbReference type="InterPro" id="IPR036097">
    <property type="entry name" value="HisK_dim/P_sf"/>
</dbReference>
<dbReference type="Proteomes" id="UP001165492">
    <property type="component" value="Unassembled WGS sequence"/>
</dbReference>
<dbReference type="PROSITE" id="PS50109">
    <property type="entry name" value="HIS_KIN"/>
    <property type="match status" value="1"/>
</dbReference>
<keyword evidence="3" id="KW-0597">Phosphoprotein</keyword>
<name>A0ABS8HUI1_9FIRM</name>
<keyword evidence="7" id="KW-0067">ATP-binding</keyword>
<keyword evidence="4 12" id="KW-0808">Transferase</keyword>
<dbReference type="SMART" id="SM00388">
    <property type="entry name" value="HisKA"/>
    <property type="match status" value="1"/>
</dbReference>
<dbReference type="GO" id="GO:0004673">
    <property type="term" value="F:protein histidine kinase activity"/>
    <property type="evidence" value="ECO:0007669"/>
    <property type="project" value="UniProtKB-EC"/>
</dbReference>
<evidence type="ECO:0000313" key="12">
    <source>
        <dbReference type="EMBL" id="MCC5466602.1"/>
    </source>
</evidence>
<keyword evidence="6 12" id="KW-0418">Kinase</keyword>
<dbReference type="InterPro" id="IPR013767">
    <property type="entry name" value="PAS_fold"/>
</dbReference>
<dbReference type="SUPFAM" id="SSF55785">
    <property type="entry name" value="PYP-like sensor domain (PAS domain)"/>
    <property type="match status" value="1"/>
</dbReference>
<evidence type="ECO:0000259" key="11">
    <source>
        <dbReference type="PROSITE" id="PS50112"/>
    </source>
</evidence>
<dbReference type="Gene3D" id="1.10.287.130">
    <property type="match status" value="1"/>
</dbReference>
<dbReference type="InterPro" id="IPR004358">
    <property type="entry name" value="Sig_transdc_His_kin-like_C"/>
</dbReference>
<evidence type="ECO:0000256" key="7">
    <source>
        <dbReference type="ARBA" id="ARBA00022840"/>
    </source>
</evidence>
<dbReference type="SUPFAM" id="SSF55874">
    <property type="entry name" value="ATPase domain of HSP90 chaperone/DNA topoisomerase II/histidine kinase"/>
    <property type="match status" value="1"/>
</dbReference>
<proteinExistence type="predicted"/>
<dbReference type="InterPro" id="IPR035965">
    <property type="entry name" value="PAS-like_dom_sf"/>
</dbReference>
<accession>A0ABS8HUI1</accession>
<protein>
    <recommendedName>
        <fullName evidence="2">histidine kinase</fullName>
        <ecNumber evidence="2">2.7.13.3</ecNumber>
    </recommendedName>
</protein>
<feature type="domain" description="PAS" evidence="11">
    <location>
        <begin position="266"/>
        <end position="322"/>
    </location>
</feature>
<keyword evidence="9" id="KW-0812">Transmembrane</keyword>
<dbReference type="Gene3D" id="6.10.340.10">
    <property type="match status" value="1"/>
</dbReference>
<dbReference type="Pfam" id="PF02518">
    <property type="entry name" value="HATPase_c"/>
    <property type="match status" value="1"/>
</dbReference>
<evidence type="ECO:0000313" key="13">
    <source>
        <dbReference type="Proteomes" id="UP001165492"/>
    </source>
</evidence>
<dbReference type="Gene3D" id="3.30.565.10">
    <property type="entry name" value="Histidine kinase-like ATPase, C-terminal domain"/>
    <property type="match status" value="1"/>
</dbReference>
<dbReference type="Pfam" id="PF00989">
    <property type="entry name" value="PAS"/>
    <property type="match status" value="1"/>
</dbReference>
<keyword evidence="13" id="KW-1185">Reference proteome</keyword>
<dbReference type="PROSITE" id="PS50112">
    <property type="entry name" value="PAS"/>
    <property type="match status" value="1"/>
</dbReference>
<dbReference type="NCBIfam" id="TIGR00229">
    <property type="entry name" value="sensory_box"/>
    <property type="match status" value="1"/>
</dbReference>
<evidence type="ECO:0000256" key="8">
    <source>
        <dbReference type="ARBA" id="ARBA00023012"/>
    </source>
</evidence>
<evidence type="ECO:0000256" key="3">
    <source>
        <dbReference type="ARBA" id="ARBA00022553"/>
    </source>
</evidence>
<dbReference type="InterPro" id="IPR003661">
    <property type="entry name" value="HisK_dim/P_dom"/>
</dbReference>
<dbReference type="Pfam" id="PF00512">
    <property type="entry name" value="HisKA"/>
    <property type="match status" value="1"/>
</dbReference>
<gene>
    <name evidence="12" type="primary">atoS</name>
    <name evidence="12" type="ORF">LMF89_14730</name>
</gene>
<evidence type="ECO:0000256" key="2">
    <source>
        <dbReference type="ARBA" id="ARBA00012438"/>
    </source>
</evidence>
<dbReference type="PANTHER" id="PTHR43065">
    <property type="entry name" value="SENSOR HISTIDINE KINASE"/>
    <property type="match status" value="1"/>
</dbReference>
<dbReference type="InterPro" id="IPR000014">
    <property type="entry name" value="PAS"/>
</dbReference>
<organism evidence="12 13">
    <name type="scientific">Pelosinus baikalensis</name>
    <dbReference type="NCBI Taxonomy" id="2892015"/>
    <lineage>
        <taxon>Bacteria</taxon>
        <taxon>Bacillati</taxon>
        <taxon>Bacillota</taxon>
        <taxon>Negativicutes</taxon>
        <taxon>Selenomonadales</taxon>
        <taxon>Sporomusaceae</taxon>
        <taxon>Pelosinus</taxon>
    </lineage>
</organism>
<dbReference type="InterPro" id="IPR003594">
    <property type="entry name" value="HATPase_dom"/>
</dbReference>
<dbReference type="Gene3D" id="3.30.450.20">
    <property type="entry name" value="PAS domain"/>
    <property type="match status" value="1"/>
</dbReference>
<comment type="caution">
    <text evidence="12">The sequence shown here is derived from an EMBL/GenBank/DDBJ whole genome shotgun (WGS) entry which is preliminary data.</text>
</comment>
<evidence type="ECO:0000259" key="10">
    <source>
        <dbReference type="PROSITE" id="PS50109"/>
    </source>
</evidence>
<dbReference type="SMART" id="SM00387">
    <property type="entry name" value="HATPase_c"/>
    <property type="match status" value="1"/>
</dbReference>
<feature type="transmembrane region" description="Helical" evidence="9">
    <location>
        <begin position="198"/>
        <end position="221"/>
    </location>
</feature>
<dbReference type="CDD" id="cd00082">
    <property type="entry name" value="HisKA"/>
    <property type="match status" value="1"/>
</dbReference>
<dbReference type="SMART" id="SM00091">
    <property type="entry name" value="PAS"/>
    <property type="match status" value="1"/>
</dbReference>
<dbReference type="InterPro" id="IPR005467">
    <property type="entry name" value="His_kinase_dom"/>
</dbReference>
<reference evidence="12" key="1">
    <citation type="submission" date="2021-11" db="EMBL/GenBank/DDBJ databases">
        <title>Description of a new species Pelosinus isolated from the bottom sediments of Lake Baikal.</title>
        <authorList>
            <person name="Zakharyuk A."/>
        </authorList>
    </citation>
    <scope>NUCLEOTIDE SEQUENCE</scope>
    <source>
        <strain evidence="12">Bkl1</strain>
    </source>
</reference>
<keyword evidence="8" id="KW-0902">Two-component regulatory system</keyword>
<dbReference type="PRINTS" id="PR00344">
    <property type="entry name" value="BCTRLSENSOR"/>
</dbReference>
<dbReference type="CDD" id="cd00130">
    <property type="entry name" value="PAS"/>
    <property type="match status" value="1"/>
</dbReference>
<evidence type="ECO:0000256" key="5">
    <source>
        <dbReference type="ARBA" id="ARBA00022741"/>
    </source>
</evidence>
<evidence type="ECO:0000256" key="6">
    <source>
        <dbReference type="ARBA" id="ARBA00022777"/>
    </source>
</evidence>
<dbReference type="NCBIfam" id="NF008468">
    <property type="entry name" value="PRK11360.1"/>
    <property type="match status" value="1"/>
</dbReference>
<dbReference type="SUPFAM" id="SSF47384">
    <property type="entry name" value="Homodimeric domain of signal transducing histidine kinase"/>
    <property type="match status" value="1"/>
</dbReference>
<evidence type="ECO:0000256" key="4">
    <source>
        <dbReference type="ARBA" id="ARBA00022679"/>
    </source>
</evidence>
<feature type="domain" description="Histidine kinase" evidence="10">
    <location>
        <begin position="402"/>
        <end position="609"/>
    </location>
</feature>
<dbReference type="EC" id="2.7.13.3" evidence="2"/>
<dbReference type="PANTHER" id="PTHR43065:SF10">
    <property type="entry name" value="PEROXIDE STRESS-ACTIVATED HISTIDINE KINASE MAK3"/>
    <property type="match status" value="1"/>
</dbReference>
<dbReference type="InterPro" id="IPR036890">
    <property type="entry name" value="HATPase_C_sf"/>
</dbReference>
<evidence type="ECO:0000256" key="9">
    <source>
        <dbReference type="SAM" id="Phobius"/>
    </source>
</evidence>
<keyword evidence="5" id="KW-0547">Nucleotide-binding</keyword>
<comment type="catalytic activity">
    <reaction evidence="1">
        <text>ATP + protein L-histidine = ADP + protein N-phospho-L-histidine.</text>
        <dbReference type="EC" id="2.7.13.3"/>
    </reaction>
</comment>